<evidence type="ECO:0000256" key="13">
    <source>
        <dbReference type="ARBA" id="ARBA00022842"/>
    </source>
</evidence>
<dbReference type="InterPro" id="IPR012337">
    <property type="entry name" value="RNaseH-like_sf"/>
</dbReference>
<dbReference type="InterPro" id="IPR024568">
    <property type="entry name" value="RNase_HIII_N"/>
</dbReference>
<dbReference type="RefSeq" id="WP_093194375.1">
    <property type="nucleotide sequence ID" value="NZ_FNEV01000009.1"/>
</dbReference>
<dbReference type="GO" id="GO:0043137">
    <property type="term" value="P:DNA replication, removal of RNA primer"/>
    <property type="evidence" value="ECO:0007669"/>
    <property type="project" value="TreeGrafter"/>
</dbReference>
<keyword evidence="12 14" id="KW-0378">Hydrolase</keyword>
<evidence type="ECO:0000313" key="18">
    <source>
        <dbReference type="EMBL" id="SDJ64989.1"/>
    </source>
</evidence>
<comment type="cofactor">
    <cofactor evidence="14 15">
        <name>Mn(2+)</name>
        <dbReference type="ChEBI" id="CHEBI:29035"/>
    </cofactor>
    <cofactor evidence="14 15">
        <name>Mg(2+)</name>
        <dbReference type="ChEBI" id="CHEBI:18420"/>
    </cofactor>
    <text evidence="14 15">Manganese or magnesium. Binds 1 divalent metal ion per monomer in the absence of substrate. May bind a second metal ion after substrate binding.</text>
</comment>
<evidence type="ECO:0000256" key="2">
    <source>
        <dbReference type="ARBA" id="ARBA00001946"/>
    </source>
</evidence>
<dbReference type="AlphaFoldDB" id="A0A1G8VGA6"/>
<feature type="compositionally biased region" description="Basic and acidic residues" evidence="16">
    <location>
        <begin position="68"/>
        <end position="86"/>
    </location>
</feature>
<dbReference type="CDD" id="cd14796">
    <property type="entry name" value="RNAse_HIII_N"/>
    <property type="match status" value="1"/>
</dbReference>
<keyword evidence="9 14" id="KW-0540">Nuclease</keyword>
<sequence>MPSIVLKVDAKKRKEMKEYYKSYLQNPPQYAEFQAKTPLASITAYSSGKVVFQGKTPEQEANQWEGDVQEKKEKPAKQKHAYHPEDSLFTSSHIGSDEAGTGDYFGPITVCALYADKEEIQKLKAIGVRDSKHLTDDKITVIARQIVDLNIPYRLLRLPNKKYNTWQKKGWSQGKMKAVLHHQAISKLLEDIAPVKPEGILVDEFAKPDIYKKHLRSEGWKLPENTYFMTKAESYSIAVAAASILARSLFVKEMNRLSKQFNTTIPKGASPKVDRTAADILRSHGEEELRNAVKWHFANTQKAKKIAHDQ</sequence>
<evidence type="ECO:0000256" key="4">
    <source>
        <dbReference type="ARBA" id="ARBA00004496"/>
    </source>
</evidence>
<feature type="binding site" evidence="14 15">
    <location>
        <position position="97"/>
    </location>
    <ligand>
        <name>a divalent metal cation</name>
        <dbReference type="ChEBI" id="CHEBI:60240"/>
    </ligand>
</feature>
<dbReference type="Pfam" id="PF11858">
    <property type="entry name" value="DUF3378"/>
    <property type="match status" value="1"/>
</dbReference>
<name>A0A1G8VGA6_9BACI</name>
<dbReference type="Proteomes" id="UP000199225">
    <property type="component" value="Unassembled WGS sequence"/>
</dbReference>
<accession>A0A1G8VGA6</accession>
<evidence type="ECO:0000256" key="14">
    <source>
        <dbReference type="HAMAP-Rule" id="MF_00053"/>
    </source>
</evidence>
<comment type="cofactor">
    <cofactor evidence="2">
        <name>Mg(2+)</name>
        <dbReference type="ChEBI" id="CHEBI:18420"/>
    </cofactor>
</comment>
<dbReference type="EC" id="3.1.26.4" evidence="6 14"/>
<dbReference type="PANTHER" id="PTHR10954">
    <property type="entry name" value="RIBONUCLEASE H2 SUBUNIT A"/>
    <property type="match status" value="1"/>
</dbReference>
<dbReference type="HAMAP" id="MF_00053">
    <property type="entry name" value="RNase_HIII"/>
    <property type="match status" value="1"/>
</dbReference>
<dbReference type="InterPro" id="IPR012295">
    <property type="entry name" value="TBP_dom_sf"/>
</dbReference>
<dbReference type="GO" id="GO:0000287">
    <property type="term" value="F:magnesium ion binding"/>
    <property type="evidence" value="ECO:0007669"/>
    <property type="project" value="UniProtKB-UniRule"/>
</dbReference>
<dbReference type="GO" id="GO:0006298">
    <property type="term" value="P:mismatch repair"/>
    <property type="evidence" value="ECO:0007669"/>
    <property type="project" value="TreeGrafter"/>
</dbReference>
<keyword evidence="11 14" id="KW-0255">Endonuclease</keyword>
<dbReference type="GO" id="GO:0003723">
    <property type="term" value="F:RNA binding"/>
    <property type="evidence" value="ECO:0007669"/>
    <property type="project" value="UniProtKB-UniRule"/>
</dbReference>
<evidence type="ECO:0000256" key="11">
    <source>
        <dbReference type="ARBA" id="ARBA00022759"/>
    </source>
</evidence>
<dbReference type="GO" id="GO:0004523">
    <property type="term" value="F:RNA-DNA hybrid ribonuclease activity"/>
    <property type="evidence" value="ECO:0007669"/>
    <property type="project" value="UniProtKB-UniRule"/>
</dbReference>
<dbReference type="InterPro" id="IPR036397">
    <property type="entry name" value="RNaseH_sf"/>
</dbReference>
<dbReference type="FunFam" id="3.30.420.10:FF:000047">
    <property type="entry name" value="Ribonuclease HIII"/>
    <property type="match status" value="1"/>
</dbReference>
<keyword evidence="10 14" id="KW-0479">Metal-binding</keyword>
<evidence type="ECO:0000256" key="15">
    <source>
        <dbReference type="PROSITE-ProRule" id="PRU01319"/>
    </source>
</evidence>
<feature type="binding site" evidence="14 15">
    <location>
        <position position="98"/>
    </location>
    <ligand>
        <name>a divalent metal cation</name>
        <dbReference type="ChEBI" id="CHEBI:60240"/>
    </ligand>
</feature>
<dbReference type="Gene3D" id="3.30.420.10">
    <property type="entry name" value="Ribonuclease H-like superfamily/Ribonuclease H"/>
    <property type="match status" value="1"/>
</dbReference>
<dbReference type="InterPro" id="IPR024567">
    <property type="entry name" value="RNase_HII/HIII_dom"/>
</dbReference>
<dbReference type="PIRSF" id="PIRSF037748">
    <property type="entry name" value="RnhC"/>
    <property type="match status" value="1"/>
</dbReference>
<dbReference type="SUPFAM" id="SSF53098">
    <property type="entry name" value="Ribonuclease H-like"/>
    <property type="match status" value="1"/>
</dbReference>
<keyword evidence="13 14" id="KW-0460">Magnesium</keyword>
<evidence type="ECO:0000256" key="16">
    <source>
        <dbReference type="SAM" id="MobiDB-lite"/>
    </source>
</evidence>
<dbReference type="InterPro" id="IPR001352">
    <property type="entry name" value="RNase_HII/HIII"/>
</dbReference>
<dbReference type="EMBL" id="FNEV01000009">
    <property type="protein sequence ID" value="SDJ64989.1"/>
    <property type="molecule type" value="Genomic_DNA"/>
</dbReference>
<dbReference type="OrthoDB" id="9777935at2"/>
<dbReference type="PANTHER" id="PTHR10954:SF23">
    <property type="entry name" value="RIBONUCLEASE"/>
    <property type="match status" value="1"/>
</dbReference>
<dbReference type="NCBIfam" id="TIGR00716">
    <property type="entry name" value="rnhC"/>
    <property type="match status" value="1"/>
</dbReference>
<dbReference type="CDD" id="cd06590">
    <property type="entry name" value="RNase_HII_bacteria_HIII_like"/>
    <property type="match status" value="1"/>
</dbReference>
<evidence type="ECO:0000256" key="10">
    <source>
        <dbReference type="ARBA" id="ARBA00022723"/>
    </source>
</evidence>
<gene>
    <name evidence="14" type="primary">rnhC</name>
    <name evidence="18" type="ORF">SAMN04490247_2676</name>
</gene>
<comment type="subcellular location">
    <subcellularLocation>
        <location evidence="4 14">Cytoplasm</location>
    </subcellularLocation>
</comment>
<evidence type="ECO:0000256" key="5">
    <source>
        <dbReference type="ARBA" id="ARBA00008378"/>
    </source>
</evidence>
<comment type="catalytic activity">
    <reaction evidence="1 14 15">
        <text>Endonucleolytic cleavage to 5'-phosphomonoester.</text>
        <dbReference type="EC" id="3.1.26.4"/>
    </reaction>
</comment>
<evidence type="ECO:0000256" key="9">
    <source>
        <dbReference type="ARBA" id="ARBA00022722"/>
    </source>
</evidence>
<dbReference type="GO" id="GO:0032299">
    <property type="term" value="C:ribonuclease H2 complex"/>
    <property type="evidence" value="ECO:0007669"/>
    <property type="project" value="TreeGrafter"/>
</dbReference>
<evidence type="ECO:0000256" key="7">
    <source>
        <dbReference type="ARBA" id="ARBA00021407"/>
    </source>
</evidence>
<keyword evidence="19" id="KW-1185">Reference proteome</keyword>
<feature type="region of interest" description="Disordered" evidence="16">
    <location>
        <begin position="60"/>
        <end position="90"/>
    </location>
</feature>
<proteinExistence type="inferred from homology"/>
<organism evidence="18 19">
    <name type="scientific">Salimicrobium halophilum</name>
    <dbReference type="NCBI Taxonomy" id="86666"/>
    <lineage>
        <taxon>Bacteria</taxon>
        <taxon>Bacillati</taxon>
        <taxon>Bacillota</taxon>
        <taxon>Bacilli</taxon>
        <taxon>Bacillales</taxon>
        <taxon>Bacillaceae</taxon>
        <taxon>Salimicrobium</taxon>
    </lineage>
</organism>
<evidence type="ECO:0000256" key="1">
    <source>
        <dbReference type="ARBA" id="ARBA00000077"/>
    </source>
</evidence>
<dbReference type="GO" id="GO:0005737">
    <property type="term" value="C:cytoplasm"/>
    <property type="evidence" value="ECO:0007669"/>
    <property type="project" value="UniProtKB-SubCell"/>
</dbReference>
<feature type="binding site" evidence="14 15">
    <location>
        <position position="203"/>
    </location>
    <ligand>
        <name>a divalent metal cation</name>
        <dbReference type="ChEBI" id="CHEBI:60240"/>
    </ligand>
</feature>
<evidence type="ECO:0000256" key="8">
    <source>
        <dbReference type="ARBA" id="ARBA00022490"/>
    </source>
</evidence>
<comment type="similarity">
    <text evidence="5 14">Belongs to the RNase HII family. RnhC subfamily.</text>
</comment>
<feature type="domain" description="RNase H type-2" evidence="17">
    <location>
        <begin position="91"/>
        <end position="309"/>
    </location>
</feature>
<dbReference type="Gene3D" id="3.30.310.10">
    <property type="entry name" value="TATA-Binding Protein"/>
    <property type="match status" value="1"/>
</dbReference>
<comment type="function">
    <text evidence="3 14">Endonuclease that specifically degrades the RNA of RNA-DNA hybrids.</text>
</comment>
<dbReference type="Pfam" id="PF01351">
    <property type="entry name" value="RNase_HII"/>
    <property type="match status" value="1"/>
</dbReference>
<evidence type="ECO:0000259" key="17">
    <source>
        <dbReference type="PROSITE" id="PS51975"/>
    </source>
</evidence>
<reference evidence="19" key="1">
    <citation type="submission" date="2016-10" db="EMBL/GenBank/DDBJ databases">
        <authorList>
            <person name="Varghese N."/>
            <person name="Submissions S."/>
        </authorList>
    </citation>
    <scope>NUCLEOTIDE SEQUENCE [LARGE SCALE GENOMIC DNA]</scope>
    <source>
        <strain evidence="19">DSM 4771</strain>
    </source>
</reference>
<evidence type="ECO:0000256" key="3">
    <source>
        <dbReference type="ARBA" id="ARBA00004065"/>
    </source>
</evidence>
<keyword evidence="8 14" id="KW-0963">Cytoplasm</keyword>
<evidence type="ECO:0000256" key="6">
    <source>
        <dbReference type="ARBA" id="ARBA00012180"/>
    </source>
</evidence>
<protein>
    <recommendedName>
        <fullName evidence="7 14">Ribonuclease HIII</fullName>
        <shortName evidence="14">RNase HIII</shortName>
        <ecNumber evidence="6 14">3.1.26.4</ecNumber>
    </recommendedName>
</protein>
<dbReference type="InterPro" id="IPR004641">
    <property type="entry name" value="RNase_HIII"/>
</dbReference>
<dbReference type="PROSITE" id="PS51975">
    <property type="entry name" value="RNASE_H_2"/>
    <property type="match status" value="1"/>
</dbReference>
<dbReference type="STRING" id="86666.SAMN04490247_2676"/>
<evidence type="ECO:0000313" key="19">
    <source>
        <dbReference type="Proteomes" id="UP000199225"/>
    </source>
</evidence>
<evidence type="ECO:0000256" key="12">
    <source>
        <dbReference type="ARBA" id="ARBA00022801"/>
    </source>
</evidence>